<name>M0CSG6_9EURY</name>
<feature type="transmembrane region" description="Helical" evidence="1">
    <location>
        <begin position="20"/>
        <end position="42"/>
    </location>
</feature>
<keyword evidence="3" id="KW-1185">Reference proteome</keyword>
<reference evidence="2 3" key="1">
    <citation type="journal article" date="2014" name="PLoS Genet.">
        <title>Phylogenetically driven sequencing of extremely halophilic archaea reveals strategies for static and dynamic osmo-response.</title>
        <authorList>
            <person name="Becker E.A."/>
            <person name="Seitzer P.M."/>
            <person name="Tritt A."/>
            <person name="Larsen D."/>
            <person name="Krusor M."/>
            <person name="Yao A.I."/>
            <person name="Wu D."/>
            <person name="Madern D."/>
            <person name="Eisen J.A."/>
            <person name="Darling A.E."/>
            <person name="Facciotti M.T."/>
        </authorList>
    </citation>
    <scope>NUCLEOTIDE SEQUENCE [LARGE SCALE GENOMIC DNA]</scope>
    <source>
        <strain evidence="2 3">2-9-1</strain>
    </source>
</reference>
<evidence type="ECO:0000313" key="2">
    <source>
        <dbReference type="EMBL" id="ELZ25573.1"/>
    </source>
</evidence>
<proteinExistence type="predicted"/>
<dbReference type="EMBL" id="AOIU01000024">
    <property type="protein sequence ID" value="ELZ25573.1"/>
    <property type="molecule type" value="Genomic_DNA"/>
</dbReference>
<keyword evidence="1" id="KW-1133">Transmembrane helix</keyword>
<feature type="transmembrane region" description="Helical" evidence="1">
    <location>
        <begin position="48"/>
        <end position="74"/>
    </location>
</feature>
<keyword evidence="1" id="KW-0472">Membrane</keyword>
<dbReference type="eggNOG" id="arCOG08914">
    <property type="taxonomic scope" value="Archaea"/>
</dbReference>
<dbReference type="Proteomes" id="UP000011626">
    <property type="component" value="Unassembled WGS sequence"/>
</dbReference>
<sequence>MSTYQPASCNIGRRQRKRRLAVAGAAFAVAAGYVGAVVAGYLPEQLLIGVFVPFAVGFEWGVQAVTSFCVRLALLNRYDFGSGDGATGTVSDPSHRKADHEYAAKITVAAVALAGAVTASTVAVV</sequence>
<keyword evidence="1" id="KW-0812">Transmembrane</keyword>
<accession>M0CSG6</accession>
<organism evidence="2 3">
    <name type="scientific">Halosimplex carlsbadense 2-9-1</name>
    <dbReference type="NCBI Taxonomy" id="797114"/>
    <lineage>
        <taxon>Archaea</taxon>
        <taxon>Methanobacteriati</taxon>
        <taxon>Methanobacteriota</taxon>
        <taxon>Stenosarchaea group</taxon>
        <taxon>Halobacteria</taxon>
        <taxon>Halobacteriales</taxon>
        <taxon>Haloarculaceae</taxon>
        <taxon>Halosimplex</taxon>
    </lineage>
</organism>
<dbReference type="STRING" id="797114.C475_10233"/>
<protein>
    <submittedName>
        <fullName evidence="2">Uncharacterized protein</fullName>
    </submittedName>
</protein>
<comment type="caution">
    <text evidence="2">The sequence shown here is derived from an EMBL/GenBank/DDBJ whole genome shotgun (WGS) entry which is preliminary data.</text>
</comment>
<dbReference type="AlphaFoldDB" id="M0CSG6"/>
<feature type="transmembrane region" description="Helical" evidence="1">
    <location>
        <begin position="102"/>
        <end position="124"/>
    </location>
</feature>
<dbReference type="OrthoDB" id="253187at2157"/>
<evidence type="ECO:0000256" key="1">
    <source>
        <dbReference type="SAM" id="Phobius"/>
    </source>
</evidence>
<evidence type="ECO:0000313" key="3">
    <source>
        <dbReference type="Proteomes" id="UP000011626"/>
    </source>
</evidence>
<gene>
    <name evidence="2" type="ORF">C475_10233</name>
</gene>
<dbReference type="RefSeq" id="WP_006883721.1">
    <property type="nucleotide sequence ID" value="NZ_AOIU01000024.1"/>
</dbReference>